<dbReference type="EMBL" id="BLZA01000023">
    <property type="protein sequence ID" value="GHJ87686.1"/>
    <property type="molecule type" value="Genomic_DNA"/>
</dbReference>
<dbReference type="PANTHER" id="PTHR12436:SF3">
    <property type="entry name" value="GERMINAL-CENTER ASSOCIATED NUCLEAR PROTEIN"/>
    <property type="match status" value="1"/>
</dbReference>
<organism evidence="3 4">
    <name type="scientific">Naganishia liquefaciens</name>
    <dbReference type="NCBI Taxonomy" id="104408"/>
    <lineage>
        <taxon>Eukaryota</taxon>
        <taxon>Fungi</taxon>
        <taxon>Dikarya</taxon>
        <taxon>Basidiomycota</taxon>
        <taxon>Agaricomycotina</taxon>
        <taxon>Tremellomycetes</taxon>
        <taxon>Filobasidiales</taxon>
        <taxon>Filobasidiaceae</taxon>
        <taxon>Naganishia</taxon>
    </lineage>
</organism>
<feature type="domain" description="SAC3/GANP/THP3 conserved" evidence="2">
    <location>
        <begin position="100"/>
        <end position="427"/>
    </location>
</feature>
<sequence>MSKPLSRRNIRKPNHSALGLTGALGDDTGDSDNDLGGNLEDNSSRAQRFATNLEGNRFRELEQSRIQERKQAIAQGLIADPNKPTSLENAIEFVGTCTEMCPLFEREEREFKKNVHPLEQKGGQPGRIDPQKAVTMYHRSAAGIDQPLPTDVRTPATLKRTLDYLFYTVMKTQPPDLAEPPTPLTALRYTHGFIRDRTRGIRQDFTYQRHVGILENIECHERIARFHILAIHELGKLEDGQFLKQETEQLNKTLISLIELYDDQRLDGRTCRNEPEFRAYQLLSHLNDNEVARTILDLPNEIFGHPHLQLVFTFRSLAQRNFDTQKVGSKYNAEISLNFFSQYFKRVKKRDVPFLIACLAQTKFGDVRRAGIRALMRAYPAPPQGVVLRPDEDPLSMRAMPVAVFAKLMGCQDEAEAMAIADALGVEPYFPRGIPGLDPNVPLGFLVNTSADFDDNGDAPPAELIPEVEAKRLGSSYQDVIDGKLTSAANVPAPPRSKVEPRARVHSGTTSASSLDQTAFSLRPAPAPAPKATPSPLNLNAAAKPFVPTMSAQALPVFMPSEPRSIQIHQPSSFFPAAGPFERQSQPSMPRSTNDATSAFAFSSQKPWMTATPLQQATSVTPATSAAAVPTLVPASPAISIAGVGSNSQSTSSQTPAKMPTRQIDAMSKGLANKALVAYTEEFVRKTTQHAIDSEHEWRDALEDRLAAARRARLEEKLIDGLLNQMIESVVRDEVADAYGEEIWESPLRLKVFAWWRKSARERRARRLRSTQRSITRDDFSKKVKALTISTIHSANSDAYTSEASRSRNWPAENLDMDVDTNTQLRKLAKRKAILDEGTFFSVLGSHICNASSGNENADYGDEHVSGNVKWDVVLSVTEQPSGTWLKSKFNLTHQSRYTAQYHGDRLDAEVTALIEPATIPETVGLLVFETSADHEEDGERLTRLLSHVPRRPVYQIGLLLVQRLDEDEEWLTQVLPDLEIQPISSIAVLNIARDASDQAFETALGDALPQISYVPHVQVSMEDPATALFKQMQGLLSFADYLLLQNIEDPPTIAEILTSVLHTLEKLQSYLLSGILGAFDVSAEGHALVTFDCERCPTMFSEDDLLSWLQDILNHAAQRTPYLQAARDYFARACQADEETLSSMLSKYLDIVNRSVLEYSSDIQIDITAAELATLPGITEQVCEQFKTECTTARAGLTRFAQVDTHKGRNRRVATVSEEDRSKNEVELASRYAGSPNLDFRLPALIMVANDHSPT</sequence>
<name>A0A8H3YHJ1_9TREE</name>
<keyword evidence="4" id="KW-1185">Reference proteome</keyword>
<feature type="compositionally biased region" description="Low complexity" evidence="1">
    <location>
        <begin position="16"/>
        <end position="26"/>
    </location>
</feature>
<evidence type="ECO:0000313" key="3">
    <source>
        <dbReference type="EMBL" id="GHJ87686.1"/>
    </source>
</evidence>
<dbReference type="OrthoDB" id="264795at2759"/>
<evidence type="ECO:0000256" key="1">
    <source>
        <dbReference type="SAM" id="MobiDB-lite"/>
    </source>
</evidence>
<gene>
    <name evidence="3" type="ORF">NliqN6_4088</name>
</gene>
<accession>A0A8H3YHJ1</accession>
<protein>
    <recommendedName>
        <fullName evidence="2">SAC3/GANP/THP3 conserved domain-containing protein</fullName>
    </recommendedName>
</protein>
<dbReference type="Pfam" id="PF03399">
    <property type="entry name" value="SAC3_GANP"/>
    <property type="match status" value="1"/>
</dbReference>
<dbReference type="GO" id="GO:0005737">
    <property type="term" value="C:cytoplasm"/>
    <property type="evidence" value="ECO:0007669"/>
    <property type="project" value="TreeGrafter"/>
</dbReference>
<dbReference type="InterPro" id="IPR045107">
    <property type="entry name" value="SAC3/GANP/THP3"/>
</dbReference>
<dbReference type="InterPro" id="IPR005062">
    <property type="entry name" value="SAC3/GANP/THP3_conserved"/>
</dbReference>
<feature type="compositionally biased region" description="Basic residues" evidence="1">
    <location>
        <begin position="1"/>
        <end position="14"/>
    </location>
</feature>
<evidence type="ECO:0000259" key="2">
    <source>
        <dbReference type="Pfam" id="PF03399"/>
    </source>
</evidence>
<reference evidence="3" key="1">
    <citation type="submission" date="2020-07" db="EMBL/GenBank/DDBJ databases">
        <title>Draft Genome Sequence of a Deep-Sea Yeast, Naganishia (Cryptococcus) liquefaciens strain N6.</title>
        <authorList>
            <person name="Han Y.W."/>
            <person name="Kajitani R."/>
            <person name="Morimoto H."/>
            <person name="Parhat M."/>
            <person name="Tsubouchi H."/>
            <person name="Bakenova O."/>
            <person name="Ogata M."/>
            <person name="Argunhan B."/>
            <person name="Aoki R."/>
            <person name="Kajiwara S."/>
            <person name="Itoh T."/>
            <person name="Iwasaki H."/>
        </authorList>
    </citation>
    <scope>NUCLEOTIDE SEQUENCE</scope>
    <source>
        <strain evidence="3">N6</strain>
    </source>
</reference>
<comment type="caution">
    <text evidence="3">The sequence shown here is derived from an EMBL/GenBank/DDBJ whole genome shotgun (WGS) entry which is preliminary data.</text>
</comment>
<dbReference type="GO" id="GO:0070390">
    <property type="term" value="C:transcription export complex 2"/>
    <property type="evidence" value="ECO:0007669"/>
    <property type="project" value="TreeGrafter"/>
</dbReference>
<dbReference type="GO" id="GO:0006406">
    <property type="term" value="P:mRNA export from nucleus"/>
    <property type="evidence" value="ECO:0007669"/>
    <property type="project" value="TreeGrafter"/>
</dbReference>
<evidence type="ECO:0000313" key="4">
    <source>
        <dbReference type="Proteomes" id="UP000620104"/>
    </source>
</evidence>
<dbReference type="PANTHER" id="PTHR12436">
    <property type="entry name" value="80 KDA MCM3-ASSOCIATED PROTEIN"/>
    <property type="match status" value="1"/>
</dbReference>
<dbReference type="Proteomes" id="UP000620104">
    <property type="component" value="Unassembled WGS sequence"/>
</dbReference>
<dbReference type="AlphaFoldDB" id="A0A8H3YHJ1"/>
<proteinExistence type="predicted"/>
<feature type="region of interest" description="Disordered" evidence="1">
    <location>
        <begin position="486"/>
        <end position="533"/>
    </location>
</feature>
<dbReference type="Gene3D" id="1.25.40.990">
    <property type="match status" value="1"/>
</dbReference>
<feature type="region of interest" description="Disordered" evidence="1">
    <location>
        <begin position="1"/>
        <end position="44"/>
    </location>
</feature>
<feature type="compositionally biased region" description="Polar residues" evidence="1">
    <location>
        <begin position="507"/>
        <end position="520"/>
    </location>
</feature>